<evidence type="ECO:0000313" key="3">
    <source>
        <dbReference type="Proteomes" id="UP000033607"/>
    </source>
</evidence>
<reference evidence="2 3" key="1">
    <citation type="submission" date="2015-06" db="EMBL/GenBank/DDBJ databases">
        <title>Draft genome assembly of filamentous brackish cyanobacterium Limnoraphis robusta strain CS-951.</title>
        <authorList>
            <person name="Willis A."/>
            <person name="Parks M."/>
            <person name="Burford M.A."/>
        </authorList>
    </citation>
    <scope>NUCLEOTIDE SEQUENCE [LARGE SCALE GENOMIC DNA]</scope>
    <source>
        <strain evidence="2 3">CS-951</strain>
    </source>
</reference>
<organism evidence="2 3">
    <name type="scientific">Limnoraphis robusta CS-951</name>
    <dbReference type="NCBI Taxonomy" id="1637645"/>
    <lineage>
        <taxon>Bacteria</taxon>
        <taxon>Bacillati</taxon>
        <taxon>Cyanobacteriota</taxon>
        <taxon>Cyanophyceae</taxon>
        <taxon>Oscillatoriophycideae</taxon>
        <taxon>Oscillatoriales</taxon>
        <taxon>Sirenicapillariaceae</taxon>
        <taxon>Limnoraphis</taxon>
    </lineage>
</organism>
<keyword evidence="1" id="KW-1133">Transmembrane helix</keyword>
<keyword evidence="1" id="KW-0472">Membrane</keyword>
<feature type="transmembrane region" description="Helical" evidence="1">
    <location>
        <begin position="34"/>
        <end position="56"/>
    </location>
</feature>
<dbReference type="RefSeq" id="WP_046277436.1">
    <property type="nucleotide sequence ID" value="NZ_LATL02000301.1"/>
</dbReference>
<dbReference type="PANTHER" id="PTHR34978:SF3">
    <property type="entry name" value="SLR0241 PROTEIN"/>
    <property type="match status" value="1"/>
</dbReference>
<feature type="transmembrane region" description="Helical" evidence="1">
    <location>
        <begin position="68"/>
        <end position="94"/>
    </location>
</feature>
<comment type="caution">
    <text evidence="2">The sequence shown here is derived from an EMBL/GenBank/DDBJ whole genome shotgun (WGS) entry which is preliminary data.</text>
</comment>
<dbReference type="Gene3D" id="3.30.2010.10">
    <property type="entry name" value="Metalloproteases ('zincins'), catalytic domain"/>
    <property type="match status" value="1"/>
</dbReference>
<dbReference type="InterPro" id="IPR052173">
    <property type="entry name" value="Beta-lactam_resp_regulator"/>
</dbReference>
<dbReference type="OrthoDB" id="462286at2"/>
<evidence type="ECO:0000313" key="2">
    <source>
        <dbReference type="EMBL" id="KKD39109.1"/>
    </source>
</evidence>
<dbReference type="PANTHER" id="PTHR34978">
    <property type="entry name" value="POSSIBLE SENSOR-TRANSDUCER PROTEIN BLAR"/>
    <property type="match status" value="1"/>
</dbReference>
<name>A0A0F5YJM7_9CYAN</name>
<evidence type="ECO:0008006" key="4">
    <source>
        <dbReference type="Google" id="ProtNLM"/>
    </source>
</evidence>
<dbReference type="EMBL" id="LATL02000301">
    <property type="protein sequence ID" value="KKD39109.1"/>
    <property type="molecule type" value="Genomic_DNA"/>
</dbReference>
<proteinExistence type="predicted"/>
<feature type="transmembrane region" description="Helical" evidence="1">
    <location>
        <begin position="263"/>
        <end position="281"/>
    </location>
</feature>
<protein>
    <recommendedName>
        <fullName evidence="4">Zn-dependent protease with chaperone function</fullName>
    </recommendedName>
</protein>
<accession>A0A0F5YJM7</accession>
<dbReference type="Proteomes" id="UP000033607">
    <property type="component" value="Unassembled WGS sequence"/>
</dbReference>
<dbReference type="PATRIC" id="fig|1637645.4.peg.5916"/>
<dbReference type="CDD" id="cd07326">
    <property type="entry name" value="M56_BlaR1_MecR1_like"/>
    <property type="match status" value="1"/>
</dbReference>
<dbReference type="AlphaFoldDB" id="A0A0F5YJM7"/>
<gene>
    <name evidence="2" type="ORF">WN50_05140</name>
</gene>
<sequence>MHLILILLSLGLAVSLRGICFPHSAHWKQRWQRSLFGLIVPPLMLLMNGVAVIWMGPQGQMLGQPTGWLGYGLALGLCGWALILGLLLTIRGWISVQQVWNCPQIQVQGMTVRLLESPLLFCAKIGFWNPELVVSQGLLETLTPEQQQAVFIHEQAHHYYRDTFWFFGLGFFRRIMAWLPNTERLWQELLLLRELRADQWAAKQVDPLLLAESLLLMVRQPVAVSEENCAGFSCVAPPNRITERIEALLSNCHSLESDPSMNYWNWSWVFFVFLPLISVPFHHSC</sequence>
<keyword evidence="1" id="KW-0812">Transmembrane</keyword>
<evidence type="ECO:0000256" key="1">
    <source>
        <dbReference type="SAM" id="Phobius"/>
    </source>
</evidence>